<reference evidence="10" key="2">
    <citation type="journal article" date="2020" name="Nat. Ecol. Evol.">
        <title>Deeply conserved synteny resolves early events in vertebrate evolution.</title>
        <authorList>
            <person name="Simakov O."/>
            <person name="Marletaz F."/>
            <person name="Yue J.X."/>
            <person name="O'Connell B."/>
            <person name="Jenkins J."/>
            <person name="Brandt A."/>
            <person name="Calef R."/>
            <person name="Tung C.H."/>
            <person name="Huang T.K."/>
            <person name="Schmutz J."/>
            <person name="Satoh N."/>
            <person name="Yu J.K."/>
            <person name="Putnam N.H."/>
            <person name="Green R.E."/>
            <person name="Rokhsar D.S."/>
        </authorList>
    </citation>
    <scope>NUCLEOTIDE SEQUENCE [LARGE SCALE GENOMIC DNA]</scope>
    <source>
        <strain evidence="10">S238N-H82</strain>
    </source>
</reference>
<evidence type="ECO:0000256" key="5">
    <source>
        <dbReference type="ARBA" id="ARBA00022734"/>
    </source>
</evidence>
<keyword evidence="7" id="KW-1015">Disulfide bond</keyword>
<protein>
    <submittedName>
        <fullName evidence="11">Pentraxin fusion protein-like</fullName>
    </submittedName>
</protein>
<dbReference type="AlphaFoldDB" id="A0A9J7HPY3"/>
<evidence type="ECO:0000256" key="1">
    <source>
        <dbReference type="ARBA" id="ARBA00002219"/>
    </source>
</evidence>
<sequence>MDRTTGLNRLDSHSETPHATLKRELTQLKESYAKCEKSLEDAKSMIGQETNEIVVDISPEEEPEQIGDSTCFDDDVTERILAAISNVQRAVNGLRSRAEYRAVNLAHDKHARQSSTKYEMEARRAVDGNANPDFFRGTCSLTYTRDDVWWYVDLEETYAIGEVKIYNNDRYPERIDPFNVLVGKNSSEIDQMEQCGGDYGADYEETPVFSINCGGMSGRYVAVSLPGEARSLNICEVRVYEYTGLDPADWD</sequence>
<evidence type="ECO:0000313" key="11">
    <source>
        <dbReference type="RefSeq" id="XP_035663393.1"/>
    </source>
</evidence>
<reference evidence="11" key="3">
    <citation type="submission" date="2025-08" db="UniProtKB">
        <authorList>
            <consortium name="RefSeq"/>
        </authorList>
    </citation>
    <scope>IDENTIFICATION</scope>
</reference>
<keyword evidence="4" id="KW-0479">Metal-binding</keyword>
<proteinExistence type="inferred from homology"/>
<gene>
    <name evidence="11" type="primary">LOC118407082</name>
</gene>
<evidence type="ECO:0000256" key="3">
    <source>
        <dbReference type="ARBA" id="ARBA00011233"/>
    </source>
</evidence>
<dbReference type="OrthoDB" id="547680at2759"/>
<keyword evidence="10" id="KW-1185">Reference proteome</keyword>
<dbReference type="Pfam" id="PF22633">
    <property type="entry name" value="F5_F8_type_C_2"/>
    <property type="match status" value="1"/>
</dbReference>
<evidence type="ECO:0000256" key="8">
    <source>
        <dbReference type="SAM" id="Coils"/>
    </source>
</evidence>
<dbReference type="SMART" id="SM00607">
    <property type="entry name" value="FTP"/>
    <property type="match status" value="1"/>
</dbReference>
<reference evidence="11" key="1">
    <citation type="journal article" date="2016" name="Genome Biol. Evol.">
        <title>Conserved non-coding elements in the most distant genera of cephalochordates: the Goldilocks principle.</title>
        <authorList>
            <person name="Yue J.X."/>
            <person name="Kozmikova I."/>
            <person name="Ono H."/>
            <person name="Nossa C.W."/>
            <person name="Kozmik Z."/>
            <person name="Putnam N.H."/>
            <person name="Yu J.K."/>
            <person name="Holland L.Z."/>
        </authorList>
    </citation>
    <scope>NUCLEOTIDE SEQUENCE</scope>
</reference>
<dbReference type="InterPro" id="IPR008979">
    <property type="entry name" value="Galactose-bd-like_sf"/>
</dbReference>
<dbReference type="Gene3D" id="2.60.120.260">
    <property type="entry name" value="Galactose-binding domain-like"/>
    <property type="match status" value="1"/>
</dbReference>
<dbReference type="OMA" id="DVWWYVD"/>
<evidence type="ECO:0000313" key="10">
    <source>
        <dbReference type="Proteomes" id="UP000001554"/>
    </source>
</evidence>
<dbReference type="InterPro" id="IPR006585">
    <property type="entry name" value="FTP1"/>
</dbReference>
<dbReference type="GO" id="GO:0001868">
    <property type="term" value="P:regulation of complement activation, lectin pathway"/>
    <property type="evidence" value="ECO:0007669"/>
    <property type="project" value="UniProtKB-ARBA"/>
</dbReference>
<evidence type="ECO:0000256" key="6">
    <source>
        <dbReference type="ARBA" id="ARBA00022837"/>
    </source>
</evidence>
<dbReference type="GeneID" id="118407082"/>
<dbReference type="Proteomes" id="UP000001554">
    <property type="component" value="Chromosome 19"/>
</dbReference>
<comment type="function">
    <text evidence="1">Acts as a defensive agent. Recognizes blood group fucosylated oligosaccharides including A, B, H and Lewis B-type antigens. Does not recognize Lewis A antigen and has low affinity for monovalent haptens.</text>
</comment>
<comment type="subunit">
    <text evidence="3">Homotrimer.</text>
</comment>
<feature type="domain" description="Fucolectin tachylectin-4 pentraxin-1" evidence="9">
    <location>
        <begin position="102"/>
        <end position="249"/>
    </location>
</feature>
<feature type="coiled-coil region" evidence="8">
    <location>
        <begin position="18"/>
        <end position="45"/>
    </location>
</feature>
<accession>A0A9J7HPY3</accession>
<evidence type="ECO:0000259" key="9">
    <source>
        <dbReference type="SMART" id="SM00607"/>
    </source>
</evidence>
<evidence type="ECO:0000256" key="7">
    <source>
        <dbReference type="ARBA" id="ARBA00023157"/>
    </source>
</evidence>
<organism evidence="10 11">
    <name type="scientific">Branchiostoma floridae</name>
    <name type="common">Florida lancelet</name>
    <name type="synonym">Amphioxus</name>
    <dbReference type="NCBI Taxonomy" id="7739"/>
    <lineage>
        <taxon>Eukaryota</taxon>
        <taxon>Metazoa</taxon>
        <taxon>Chordata</taxon>
        <taxon>Cephalochordata</taxon>
        <taxon>Leptocardii</taxon>
        <taxon>Amphioxiformes</taxon>
        <taxon>Branchiostomatidae</taxon>
        <taxon>Branchiostoma</taxon>
    </lineage>
</organism>
<dbReference type="InterPro" id="IPR051941">
    <property type="entry name" value="BG_Antigen-Binding_Lectin"/>
</dbReference>
<dbReference type="PANTHER" id="PTHR45713">
    <property type="entry name" value="FTP DOMAIN-CONTAINING PROTEIN"/>
    <property type="match status" value="1"/>
</dbReference>
<evidence type="ECO:0000256" key="4">
    <source>
        <dbReference type="ARBA" id="ARBA00022723"/>
    </source>
</evidence>
<dbReference type="RefSeq" id="XP_035663393.1">
    <property type="nucleotide sequence ID" value="XM_035807500.1"/>
</dbReference>
<keyword evidence="8" id="KW-0175">Coiled coil</keyword>
<comment type="similarity">
    <text evidence="2">Belongs to the fucolectin family.</text>
</comment>
<keyword evidence="6" id="KW-0106">Calcium</keyword>
<name>A0A9J7HPY3_BRAFL</name>
<dbReference type="GO" id="GO:0010185">
    <property type="term" value="P:regulation of cellular defense response"/>
    <property type="evidence" value="ECO:0007669"/>
    <property type="project" value="UniProtKB-ARBA"/>
</dbReference>
<dbReference type="GO" id="GO:0046872">
    <property type="term" value="F:metal ion binding"/>
    <property type="evidence" value="ECO:0007669"/>
    <property type="project" value="UniProtKB-KW"/>
</dbReference>
<evidence type="ECO:0000256" key="2">
    <source>
        <dbReference type="ARBA" id="ARBA00010147"/>
    </source>
</evidence>
<dbReference type="GO" id="GO:0042806">
    <property type="term" value="F:fucose binding"/>
    <property type="evidence" value="ECO:0007669"/>
    <property type="project" value="UniProtKB-ARBA"/>
</dbReference>
<dbReference type="KEGG" id="bfo:118407082"/>
<dbReference type="SUPFAM" id="SSF49785">
    <property type="entry name" value="Galactose-binding domain-like"/>
    <property type="match status" value="1"/>
</dbReference>
<keyword evidence="5" id="KW-0430">Lectin</keyword>
<dbReference type="PANTHER" id="PTHR45713:SF6">
    <property type="entry name" value="F5_8 TYPE C DOMAIN-CONTAINING PROTEIN"/>
    <property type="match status" value="1"/>
</dbReference>